<evidence type="ECO:0000256" key="1">
    <source>
        <dbReference type="SAM" id="MobiDB-lite"/>
    </source>
</evidence>
<proteinExistence type="predicted"/>
<evidence type="ECO:0008006" key="4">
    <source>
        <dbReference type="Google" id="ProtNLM"/>
    </source>
</evidence>
<comment type="caution">
    <text evidence="2">The sequence shown here is derived from an EMBL/GenBank/DDBJ whole genome shotgun (WGS) entry which is preliminary data.</text>
</comment>
<protein>
    <recommendedName>
        <fullName evidence="4">FCD domain-containing protein</fullName>
    </recommendedName>
</protein>
<feature type="region of interest" description="Disordered" evidence="1">
    <location>
        <begin position="38"/>
        <end position="58"/>
    </location>
</feature>
<gene>
    <name evidence="2" type="ORF">ABVQ20_19665</name>
</gene>
<dbReference type="EMBL" id="JBEWSZ010000001">
    <property type="protein sequence ID" value="MET2829204.1"/>
    <property type="molecule type" value="Genomic_DNA"/>
</dbReference>
<organism evidence="2 3">
    <name type="scientific">Mesorhizobium shangrilense</name>
    <dbReference type="NCBI Taxonomy" id="460060"/>
    <lineage>
        <taxon>Bacteria</taxon>
        <taxon>Pseudomonadati</taxon>
        <taxon>Pseudomonadota</taxon>
        <taxon>Alphaproteobacteria</taxon>
        <taxon>Hyphomicrobiales</taxon>
        <taxon>Phyllobacteriaceae</taxon>
        <taxon>Mesorhizobium</taxon>
    </lineage>
</organism>
<keyword evidence="3" id="KW-1185">Reference proteome</keyword>
<accession>A0ABV2DH49</accession>
<evidence type="ECO:0000313" key="3">
    <source>
        <dbReference type="Proteomes" id="UP001548832"/>
    </source>
</evidence>
<name>A0ABV2DH49_9HYPH</name>
<reference evidence="2 3" key="1">
    <citation type="submission" date="2024-06" db="EMBL/GenBank/DDBJ databases">
        <authorList>
            <person name="Kim D.-U."/>
        </authorList>
    </citation>
    <scope>NUCLEOTIDE SEQUENCE [LARGE SCALE GENOMIC DNA]</scope>
    <source>
        <strain evidence="2 3">KACC15460</strain>
    </source>
</reference>
<evidence type="ECO:0000313" key="2">
    <source>
        <dbReference type="EMBL" id="MET2829204.1"/>
    </source>
</evidence>
<dbReference type="Proteomes" id="UP001548832">
    <property type="component" value="Unassembled WGS sequence"/>
</dbReference>
<sequence length="58" mass="6615">MALDFDNCVHSLPNLRMADARFHRRIAEASRSTRLIQREGNPDGNEQAHFVKTAAKNH</sequence>